<evidence type="ECO:0000313" key="2">
    <source>
        <dbReference type="EMBL" id="MCP1110181.1"/>
    </source>
</evidence>
<dbReference type="EMBL" id="JAMZFV010000010">
    <property type="protein sequence ID" value="MCP1110181.1"/>
    <property type="molecule type" value="Genomic_DNA"/>
</dbReference>
<dbReference type="InterPro" id="IPR009061">
    <property type="entry name" value="DNA-bd_dom_put_sf"/>
</dbReference>
<keyword evidence="3" id="KW-1185">Reference proteome</keyword>
<accession>A0ABT1EI51</accession>
<feature type="domain" description="Helix-turn-helix" evidence="1">
    <location>
        <begin position="5"/>
        <end position="54"/>
    </location>
</feature>
<dbReference type="Gene3D" id="1.10.1660.10">
    <property type="match status" value="1"/>
</dbReference>
<protein>
    <submittedName>
        <fullName evidence="2">Helix-turn-helix domain-containing protein</fullName>
    </submittedName>
</protein>
<dbReference type="Proteomes" id="UP001523565">
    <property type="component" value="Unassembled WGS sequence"/>
</dbReference>
<reference evidence="2 3" key="1">
    <citation type="journal article" date="2022" name="Genome Biol. Evol.">
        <title>Host diet, physiology and behaviors set the stage for Lachnospiraceae cladogenesis.</title>
        <authorList>
            <person name="Vera-Ponce De Leon A."/>
            <person name="Schneider M."/>
            <person name="Jahnes B.C."/>
            <person name="Sadowski V."/>
            <person name="Camuy-Velez L.A."/>
            <person name="Duan J."/>
            <person name="Sabree Z.L."/>
        </authorList>
    </citation>
    <scope>NUCLEOTIDE SEQUENCE [LARGE SCALE GENOMIC DNA]</scope>
    <source>
        <strain evidence="2 3">PAL227</strain>
    </source>
</reference>
<dbReference type="RefSeq" id="WP_262069062.1">
    <property type="nucleotide sequence ID" value="NZ_JAMXOC010000010.1"/>
</dbReference>
<proteinExistence type="predicted"/>
<dbReference type="InterPro" id="IPR041657">
    <property type="entry name" value="HTH_17"/>
</dbReference>
<dbReference type="NCBIfam" id="TIGR01764">
    <property type="entry name" value="excise"/>
    <property type="match status" value="1"/>
</dbReference>
<organism evidence="2 3">
    <name type="scientific">Ohessyouella blattaphilus</name>
    <dbReference type="NCBI Taxonomy" id="2949333"/>
    <lineage>
        <taxon>Bacteria</taxon>
        <taxon>Bacillati</taxon>
        <taxon>Bacillota</taxon>
        <taxon>Clostridia</taxon>
        <taxon>Lachnospirales</taxon>
        <taxon>Lachnospiraceae</taxon>
        <taxon>Ohessyouella</taxon>
    </lineage>
</organism>
<gene>
    <name evidence="2" type="ORF">NK118_07955</name>
</gene>
<dbReference type="InterPro" id="IPR010093">
    <property type="entry name" value="SinI_DNA-bd"/>
</dbReference>
<evidence type="ECO:0000259" key="1">
    <source>
        <dbReference type="Pfam" id="PF12728"/>
    </source>
</evidence>
<dbReference type="Pfam" id="PF12728">
    <property type="entry name" value="HTH_17"/>
    <property type="match status" value="1"/>
</dbReference>
<evidence type="ECO:0000313" key="3">
    <source>
        <dbReference type="Proteomes" id="UP001523565"/>
    </source>
</evidence>
<dbReference type="SUPFAM" id="SSF46955">
    <property type="entry name" value="Putative DNA-binding domain"/>
    <property type="match status" value="1"/>
</dbReference>
<name>A0ABT1EI51_9FIRM</name>
<comment type="caution">
    <text evidence="2">The sequence shown here is derived from an EMBL/GenBank/DDBJ whole genome shotgun (WGS) entry which is preliminary data.</text>
</comment>
<sequence length="143" mass="16117">MEGNYLSVEYVAKTLGIHPKTIQRYIREGKLPAVKVGKAWRISGHDLSVFLEANKTGDERVFTSRKITSSSVIDIQVLDEEEALRIINLLSATMNAKPDDLTNSSLRSQYIEAQSIVRVSLWGEIDFVKTMLDMIVMITKEEA</sequence>